<organism evidence="1 2">
    <name type="scientific">Teratosphaeria nubilosa</name>
    <dbReference type="NCBI Taxonomy" id="161662"/>
    <lineage>
        <taxon>Eukaryota</taxon>
        <taxon>Fungi</taxon>
        <taxon>Dikarya</taxon>
        <taxon>Ascomycota</taxon>
        <taxon>Pezizomycotina</taxon>
        <taxon>Dothideomycetes</taxon>
        <taxon>Dothideomycetidae</taxon>
        <taxon>Mycosphaerellales</taxon>
        <taxon>Teratosphaeriaceae</taxon>
        <taxon>Teratosphaeria</taxon>
    </lineage>
</organism>
<protein>
    <submittedName>
        <fullName evidence="1">Uncharacterized protein</fullName>
    </submittedName>
</protein>
<sequence length="101" mass="10773">MQVVAKRGAHESLASTALAALHRAAVSCVTGPAVCIIIFDFCHTLRGPFGVFFSSVRDGLRADRWRRASSLCHIEVSRLRLVLPSGVGCSSRSASAHGCYS</sequence>
<name>A0A6G1KUB1_9PEZI</name>
<dbReference type="EMBL" id="ML995933">
    <property type="protein sequence ID" value="KAF2764221.1"/>
    <property type="molecule type" value="Genomic_DNA"/>
</dbReference>
<proteinExistence type="predicted"/>
<dbReference type="Proteomes" id="UP000799436">
    <property type="component" value="Unassembled WGS sequence"/>
</dbReference>
<accession>A0A6G1KUB1</accession>
<evidence type="ECO:0000313" key="1">
    <source>
        <dbReference type="EMBL" id="KAF2764221.1"/>
    </source>
</evidence>
<keyword evidence="2" id="KW-1185">Reference proteome</keyword>
<reference evidence="1" key="1">
    <citation type="journal article" date="2020" name="Stud. Mycol.">
        <title>101 Dothideomycetes genomes: a test case for predicting lifestyles and emergence of pathogens.</title>
        <authorList>
            <person name="Haridas S."/>
            <person name="Albert R."/>
            <person name="Binder M."/>
            <person name="Bloem J."/>
            <person name="Labutti K."/>
            <person name="Salamov A."/>
            <person name="Andreopoulos B."/>
            <person name="Baker S."/>
            <person name="Barry K."/>
            <person name="Bills G."/>
            <person name="Bluhm B."/>
            <person name="Cannon C."/>
            <person name="Castanera R."/>
            <person name="Culley D."/>
            <person name="Daum C."/>
            <person name="Ezra D."/>
            <person name="Gonzalez J."/>
            <person name="Henrissat B."/>
            <person name="Kuo A."/>
            <person name="Liang C."/>
            <person name="Lipzen A."/>
            <person name="Lutzoni F."/>
            <person name="Magnuson J."/>
            <person name="Mondo S."/>
            <person name="Nolan M."/>
            <person name="Ohm R."/>
            <person name="Pangilinan J."/>
            <person name="Park H.-J."/>
            <person name="Ramirez L."/>
            <person name="Alfaro M."/>
            <person name="Sun H."/>
            <person name="Tritt A."/>
            <person name="Yoshinaga Y."/>
            <person name="Zwiers L.-H."/>
            <person name="Turgeon B."/>
            <person name="Goodwin S."/>
            <person name="Spatafora J."/>
            <person name="Crous P."/>
            <person name="Grigoriev I."/>
        </authorList>
    </citation>
    <scope>NUCLEOTIDE SEQUENCE</scope>
    <source>
        <strain evidence="1">CBS 116005</strain>
    </source>
</reference>
<dbReference type="AlphaFoldDB" id="A0A6G1KUB1"/>
<gene>
    <name evidence="1" type="ORF">EJ03DRAFT_34921</name>
</gene>
<evidence type="ECO:0000313" key="2">
    <source>
        <dbReference type="Proteomes" id="UP000799436"/>
    </source>
</evidence>